<evidence type="ECO:0000256" key="2">
    <source>
        <dbReference type="ARBA" id="ARBA00022448"/>
    </source>
</evidence>
<dbReference type="GO" id="GO:0012505">
    <property type="term" value="C:endomembrane system"/>
    <property type="evidence" value="ECO:0007669"/>
    <property type="project" value="UniProtKB-SubCell"/>
</dbReference>
<dbReference type="PANTHER" id="PTHR30024:SF43">
    <property type="entry name" value="BLL4572 PROTEIN"/>
    <property type="match status" value="1"/>
</dbReference>
<dbReference type="SUPFAM" id="SSF53850">
    <property type="entry name" value="Periplasmic binding protein-like II"/>
    <property type="match status" value="1"/>
</dbReference>
<dbReference type="AlphaFoldDB" id="A0A291P9V7"/>
<dbReference type="PANTHER" id="PTHR30024">
    <property type="entry name" value="ALIPHATIC SULFONATES-BINDING PROTEIN-RELATED"/>
    <property type="match status" value="1"/>
</dbReference>
<evidence type="ECO:0000256" key="3">
    <source>
        <dbReference type="ARBA" id="ARBA00022475"/>
    </source>
</evidence>
<keyword evidence="7" id="KW-1185">Reference proteome</keyword>
<keyword evidence="4" id="KW-0997">Cell inner membrane</keyword>
<name>A0A291P9V7_9GAMM</name>
<sequence>MSMSHAPERPRLTLGFVPLLDAALPIIAREGGFFAAEGLDVTLSRESAWSTLRDKLAAGLLDGAQLLAPLPLAMSLGLSGPPCDTLAPLVLGRNGNTLVLSHRWAQGMAAPYDDTPGGRDPAVNARDFAARLRHRGAPRPRLAMVHPFSSHHFQLRDWLALDGLDPDADVELVALPPSRMVEALELGRIDGFCVGEPWGTQAAHRGGGRIVATGAQLWPGHPEKMLGVTRQWAERHPLTLTAMIRAPIAAADWLSASPEHRRQARDWLALPPYLDRALDHLPTLPLGEAPVDQRFTALRPEAGQLGAVVEHLARQLGGSLDRNRIDACYSAVHFDAAAHQGCA</sequence>
<evidence type="ECO:0000256" key="1">
    <source>
        <dbReference type="ARBA" id="ARBA00004308"/>
    </source>
</evidence>
<dbReference type="RefSeq" id="WP_097789945.1">
    <property type="nucleotide sequence ID" value="NZ_CP021435.1"/>
</dbReference>
<evidence type="ECO:0000313" key="7">
    <source>
        <dbReference type="Proteomes" id="UP000219993"/>
    </source>
</evidence>
<gene>
    <name evidence="6" type="ORF">BEI_2661</name>
</gene>
<keyword evidence="3" id="KW-1003">Cell membrane</keyword>
<dbReference type="InterPro" id="IPR044527">
    <property type="entry name" value="NrtA/CpmA_ABC-bd_dom"/>
</dbReference>
<evidence type="ECO:0000256" key="4">
    <source>
        <dbReference type="ARBA" id="ARBA00022519"/>
    </source>
</evidence>
<dbReference type="Pfam" id="PF13379">
    <property type="entry name" value="NMT1_2"/>
    <property type="match status" value="1"/>
</dbReference>
<dbReference type="OrthoDB" id="9815454at2"/>
<proteinExistence type="predicted"/>
<dbReference type="Proteomes" id="UP000219993">
    <property type="component" value="Chromosome"/>
</dbReference>
<keyword evidence="5" id="KW-0472">Membrane</keyword>
<dbReference type="Gene3D" id="3.40.190.10">
    <property type="entry name" value="Periplasmic binding protein-like II"/>
    <property type="match status" value="2"/>
</dbReference>
<keyword evidence="2" id="KW-0813">Transport</keyword>
<evidence type="ECO:0000313" key="6">
    <source>
        <dbReference type="EMBL" id="ATJ83648.1"/>
    </source>
</evidence>
<organism evidence="6 7">
    <name type="scientific">Halomonas beimenensis</name>
    <dbReference type="NCBI Taxonomy" id="475662"/>
    <lineage>
        <taxon>Bacteria</taxon>
        <taxon>Pseudomonadati</taxon>
        <taxon>Pseudomonadota</taxon>
        <taxon>Gammaproteobacteria</taxon>
        <taxon>Oceanospirillales</taxon>
        <taxon>Halomonadaceae</taxon>
        <taxon>Halomonas</taxon>
    </lineage>
</organism>
<dbReference type="KEGG" id="hbe:BEI_2661"/>
<protein>
    <submittedName>
        <fullName evidence="6">Nitrate ABC transporter, nitrate-binding protein</fullName>
    </submittedName>
</protein>
<accession>A0A291P9V7</accession>
<dbReference type="CDD" id="cd13553">
    <property type="entry name" value="PBP2_NrtA_CpmA_like"/>
    <property type="match status" value="1"/>
</dbReference>
<comment type="subcellular location">
    <subcellularLocation>
        <location evidence="1">Endomembrane system</location>
    </subcellularLocation>
</comment>
<evidence type="ECO:0000256" key="5">
    <source>
        <dbReference type="ARBA" id="ARBA00023136"/>
    </source>
</evidence>
<dbReference type="EMBL" id="CP021435">
    <property type="protein sequence ID" value="ATJ83648.1"/>
    <property type="molecule type" value="Genomic_DNA"/>
</dbReference>
<reference evidence="6 7" key="1">
    <citation type="journal article" date="2017" name="Sci. Rep.">
        <title>Revealing the Saline Adaptation Strategies of the Halophilic Bacterium Halomonas beimenensis through High-throughput Omics and Transposon Mutagenesis Approaches.</title>
        <authorList>
            <person name="Chen Y.H."/>
            <person name="Lin S.S."/>
            <person name="Shyu Y.T."/>
        </authorList>
    </citation>
    <scope>NUCLEOTIDE SEQUENCE [LARGE SCALE GENOMIC DNA]</scope>
    <source>
        <strain evidence="6 7">NTU-111</strain>
    </source>
</reference>